<organism evidence="1 2">
    <name type="scientific">Eretmocerus hayati</name>
    <dbReference type="NCBI Taxonomy" id="131215"/>
    <lineage>
        <taxon>Eukaryota</taxon>
        <taxon>Metazoa</taxon>
        <taxon>Ecdysozoa</taxon>
        <taxon>Arthropoda</taxon>
        <taxon>Hexapoda</taxon>
        <taxon>Insecta</taxon>
        <taxon>Pterygota</taxon>
        <taxon>Neoptera</taxon>
        <taxon>Endopterygota</taxon>
        <taxon>Hymenoptera</taxon>
        <taxon>Apocrita</taxon>
        <taxon>Proctotrupomorpha</taxon>
        <taxon>Chalcidoidea</taxon>
        <taxon>Aphelinidae</taxon>
        <taxon>Aphelininae</taxon>
        <taxon>Eretmocerus</taxon>
    </lineage>
</organism>
<protein>
    <submittedName>
        <fullName evidence="1">Uncharacterized protein</fullName>
    </submittedName>
</protein>
<accession>A0ACC2PFS1</accession>
<gene>
    <name evidence="1" type="ORF">QAD02_018212</name>
</gene>
<reference evidence="1" key="1">
    <citation type="submission" date="2023-04" db="EMBL/GenBank/DDBJ databases">
        <title>A chromosome-level genome assembly of the parasitoid wasp Eretmocerus hayati.</title>
        <authorList>
            <person name="Zhong Y."/>
            <person name="Liu S."/>
            <person name="Liu Y."/>
        </authorList>
    </citation>
    <scope>NUCLEOTIDE SEQUENCE</scope>
    <source>
        <strain evidence="1">ZJU_SS_LIU_2023</strain>
    </source>
</reference>
<name>A0ACC2PFS1_9HYME</name>
<sequence length="426" mass="48637">MQKKFNNVTISLESVKQTSIPSNKSKRKQLLANRSFSDNTIINKVSKKRNVDVIELSDDDDQSNTEINDIRNESIHGSNSNFIYHINPDGSIRVDEEKSHSSCMQPTMIMGQQRVESGKPQSIMTQDDQQEMDGSCSKEFSQDEPLLTFVLHDSKLRLVDMNDLVEENGVCKIKKKPLSKKQLIHPNALINQEFQLKNSNTIQLDRPMCSNEIVPSDETNHVAHKPLEQITDTHNMNFHAVGHEMFREFPSFDPKTIKTKQKPINLRQPTHPNGPVQENLQLHWTNSIQFASPIVFNGNVTPDSLLEDFEASMLSEEFGVCQEQRNDETLVQAEHESLANQERVKSKSKVTSRKLTSILSLKKEVAELRRNIVTMKANQRREVKEEVHRVLQDILSPEIVQNLVDLKNKSKHSMLDLTPATSQDDL</sequence>
<dbReference type="EMBL" id="CM056741">
    <property type="protein sequence ID" value="KAJ8682420.1"/>
    <property type="molecule type" value="Genomic_DNA"/>
</dbReference>
<evidence type="ECO:0000313" key="2">
    <source>
        <dbReference type="Proteomes" id="UP001239111"/>
    </source>
</evidence>
<dbReference type="Proteomes" id="UP001239111">
    <property type="component" value="Chromosome 1"/>
</dbReference>
<proteinExistence type="predicted"/>
<comment type="caution">
    <text evidence="1">The sequence shown here is derived from an EMBL/GenBank/DDBJ whole genome shotgun (WGS) entry which is preliminary data.</text>
</comment>
<evidence type="ECO:0000313" key="1">
    <source>
        <dbReference type="EMBL" id="KAJ8682420.1"/>
    </source>
</evidence>
<keyword evidence="2" id="KW-1185">Reference proteome</keyword>